<dbReference type="GO" id="GO:0005743">
    <property type="term" value="C:mitochondrial inner membrane"/>
    <property type="evidence" value="ECO:0007669"/>
    <property type="project" value="TreeGrafter"/>
</dbReference>
<dbReference type="Gene3D" id="3.30.2010.10">
    <property type="entry name" value="Metalloproteases ('zincins'), catalytic domain"/>
    <property type="match status" value="1"/>
</dbReference>
<dbReference type="PANTHER" id="PTHR22726">
    <property type="entry name" value="METALLOENDOPEPTIDASE OMA1"/>
    <property type="match status" value="1"/>
</dbReference>
<dbReference type="InterPro" id="IPR051156">
    <property type="entry name" value="Mito/Outer_Membr_Metalloprot"/>
</dbReference>
<dbReference type="Pfam" id="PF01435">
    <property type="entry name" value="Peptidase_M48"/>
    <property type="match status" value="1"/>
</dbReference>
<comment type="similarity">
    <text evidence="6">Belongs to the peptidase M48 family.</text>
</comment>
<reference evidence="8 9" key="1">
    <citation type="submission" date="2020-12" db="EMBL/GenBank/DDBJ databases">
        <title>Effect of drift, selection, and recombination on the evolution of hybrid genomes in Candida yeast pathogens.</title>
        <authorList>
            <person name="Mixao V."/>
            <person name="Ksiezopolska E."/>
            <person name="Saus E."/>
            <person name="Boekhout T."/>
            <person name="Gacser A."/>
            <person name="Gabaldon T."/>
        </authorList>
    </citation>
    <scope>NUCLEOTIDE SEQUENCE [LARGE SCALE GENOMIC DNA]</scope>
    <source>
        <strain evidence="8 9">BP57</strain>
    </source>
</reference>
<dbReference type="GO" id="GO:0006515">
    <property type="term" value="P:protein quality control for misfolded or incompletely synthesized proteins"/>
    <property type="evidence" value="ECO:0007669"/>
    <property type="project" value="TreeGrafter"/>
</dbReference>
<comment type="caution">
    <text evidence="8">The sequence shown here is derived from an EMBL/GenBank/DDBJ whole genome shotgun (WGS) entry which is preliminary data.</text>
</comment>
<evidence type="ECO:0000313" key="8">
    <source>
        <dbReference type="EMBL" id="KAG5418450.1"/>
    </source>
</evidence>
<evidence type="ECO:0000256" key="4">
    <source>
        <dbReference type="ARBA" id="ARBA00022833"/>
    </source>
</evidence>
<dbReference type="GO" id="GO:0034982">
    <property type="term" value="P:mitochondrial protein processing"/>
    <property type="evidence" value="ECO:0007669"/>
    <property type="project" value="TreeGrafter"/>
</dbReference>
<proteinExistence type="inferred from homology"/>
<dbReference type="PANTHER" id="PTHR22726:SF1">
    <property type="entry name" value="METALLOENDOPEPTIDASE OMA1, MITOCHONDRIAL"/>
    <property type="match status" value="1"/>
</dbReference>
<evidence type="ECO:0000256" key="2">
    <source>
        <dbReference type="ARBA" id="ARBA00022723"/>
    </source>
</evidence>
<keyword evidence="2" id="KW-0479">Metal-binding</keyword>
<organism evidence="8 9">
    <name type="scientific">Candida metapsilosis</name>
    <dbReference type="NCBI Taxonomy" id="273372"/>
    <lineage>
        <taxon>Eukaryota</taxon>
        <taxon>Fungi</taxon>
        <taxon>Dikarya</taxon>
        <taxon>Ascomycota</taxon>
        <taxon>Saccharomycotina</taxon>
        <taxon>Pichiomycetes</taxon>
        <taxon>Debaryomycetaceae</taxon>
        <taxon>Candida/Lodderomyces clade</taxon>
        <taxon>Candida</taxon>
    </lineage>
</organism>
<dbReference type="GO" id="GO:0046872">
    <property type="term" value="F:metal ion binding"/>
    <property type="evidence" value="ECO:0007669"/>
    <property type="project" value="UniProtKB-KW"/>
</dbReference>
<dbReference type="RefSeq" id="XP_067547566.1">
    <property type="nucleotide sequence ID" value="XM_067693000.1"/>
</dbReference>
<accession>A0A8H7ZAU0</accession>
<keyword evidence="4 6" id="KW-0862">Zinc</keyword>
<keyword evidence="3 6" id="KW-0378">Hydrolase</keyword>
<keyword evidence="5 6" id="KW-0482">Metalloprotease</keyword>
<comment type="cofactor">
    <cofactor evidence="6">
        <name>Zn(2+)</name>
        <dbReference type="ChEBI" id="CHEBI:29105"/>
    </cofactor>
    <text evidence="6">Binds 1 zinc ion per subunit.</text>
</comment>
<dbReference type="GeneID" id="93652607"/>
<keyword evidence="1 6" id="KW-0645">Protease</keyword>
<evidence type="ECO:0000256" key="1">
    <source>
        <dbReference type="ARBA" id="ARBA00022670"/>
    </source>
</evidence>
<dbReference type="AlphaFoldDB" id="A0A8H7ZAU0"/>
<dbReference type="Proteomes" id="UP000669133">
    <property type="component" value="Unassembled WGS sequence"/>
</dbReference>
<evidence type="ECO:0000313" key="9">
    <source>
        <dbReference type="Proteomes" id="UP000669133"/>
    </source>
</evidence>
<gene>
    <name evidence="8" type="ORF">I9W82_003978</name>
</gene>
<dbReference type="InterPro" id="IPR001915">
    <property type="entry name" value="Peptidase_M48"/>
</dbReference>
<evidence type="ECO:0000256" key="5">
    <source>
        <dbReference type="ARBA" id="ARBA00023049"/>
    </source>
</evidence>
<sequence>MLRSNFSTYIRYSGFNKLTPHYSPHQVFTKRTSAIQVRPYASYRRFNNSQSSNNIYEYYLSLLTSRKAMYIGGGLLGFYLFNLHEAPFTHRLRFIWIPFWIETKIGDYSYRQIKSQYGSMILPHSDPLYGRISTIMNKLLATAIANNEDQSQKMHLKQLHWEINIIQNDSLPPNAFILPNGKIFIFSSILPICENDDGLATVLSHELSHQLAQHSSEQLSSQPFYMLLSAVLYSMTGVSWFNDLLINGLFTMPASREMETEADHIGCELLARSCFNPDQSIRFWERMGREEQKLSRKMGGGASNSVFGQWFSTHPATTKRIHDIQEWLPKLREMRESSGCYEYGRFHDFSANYFKRQ</sequence>
<dbReference type="GO" id="GO:0004222">
    <property type="term" value="F:metalloendopeptidase activity"/>
    <property type="evidence" value="ECO:0007669"/>
    <property type="project" value="InterPro"/>
</dbReference>
<protein>
    <submittedName>
        <fullName evidence="8">OMA1</fullName>
    </submittedName>
</protein>
<feature type="domain" description="Peptidase M48" evidence="7">
    <location>
        <begin position="149"/>
        <end position="327"/>
    </location>
</feature>
<evidence type="ECO:0000256" key="6">
    <source>
        <dbReference type="RuleBase" id="RU003983"/>
    </source>
</evidence>
<evidence type="ECO:0000256" key="3">
    <source>
        <dbReference type="ARBA" id="ARBA00022801"/>
    </source>
</evidence>
<dbReference type="EMBL" id="JAEOAQ010000005">
    <property type="protein sequence ID" value="KAG5418450.1"/>
    <property type="molecule type" value="Genomic_DNA"/>
</dbReference>
<dbReference type="OrthoDB" id="7464992at2759"/>
<keyword evidence="9" id="KW-1185">Reference proteome</keyword>
<name>A0A8H7ZAU0_9ASCO</name>
<evidence type="ECO:0000259" key="7">
    <source>
        <dbReference type="Pfam" id="PF01435"/>
    </source>
</evidence>
<dbReference type="CDD" id="cd07331">
    <property type="entry name" value="M48C_Oma1_like"/>
    <property type="match status" value="1"/>
</dbReference>